<proteinExistence type="predicted"/>
<feature type="compositionally biased region" description="Polar residues" evidence="1">
    <location>
        <begin position="220"/>
        <end position="236"/>
    </location>
</feature>
<sequence>MLLLKVYGILLMTFGVLTRPYFKNNSNISSTASHGSVETTFQPRPLPHPAGNEAVLQGVTGDGRQPTTTVIEQNHSHASATASSPSEESRTTSTITSSPSEESRITSATASSPSEESRTSTIASSPSEESRTTSTTASSSSEKSRATRTTASSSSGESRTTSSTASSSSEESRILNAKASFSSKESRASNITLNSTSDKISSLNITISPLKYEVRPRNSIAPSVTDGSMPSNKTVTSSSSAGNQSSSISLYSNGVFGVIQSTSRNPAALLRGIINSSRNITKMPYVNQIPANSSFNPPIQSFRYPDSHTSFKNEEGSESVRAHAILHNRDGNNTRSSPYRTVPWSIRPVYSFPKGVDNVMDNRPDNSAGFRNSYISRVPSSEDKGQPHRSPPSNLETSGNPSSVPTSFEDKTMTSPNDVEPKYHHRNHPNIPTVFNTMEAITEPVTTLFYPIAGTVVSDAMNMVTPDDVALPIITLPSFDLMGIHDVLPDLDNDPPDYVDHQANRNFSYSLRDLNETNIGDTPEVTDGKPTSSTEATIFTSKPQRNATRIDNMFLTPIGPMTKEKTNMMLYLLLIVCGILIVGLIVVLVSWCRARIEVRRLDMEMRRACLQGLDHRYVARD</sequence>
<dbReference type="Proteomes" id="UP000694843">
    <property type="component" value="Unplaced"/>
</dbReference>
<dbReference type="OrthoDB" id="10682075at2759"/>
<feature type="compositionally biased region" description="Polar residues" evidence="1">
    <location>
        <begin position="32"/>
        <end position="42"/>
    </location>
</feature>
<feature type="region of interest" description="Disordered" evidence="1">
    <location>
        <begin position="355"/>
        <end position="431"/>
    </location>
</feature>
<dbReference type="AlphaFoldDB" id="A0A979FKW4"/>
<keyword evidence="4" id="KW-1185">Reference proteome</keyword>
<keyword evidence="2" id="KW-1133">Transmembrane helix</keyword>
<feature type="compositionally biased region" description="Low complexity" evidence="1">
    <location>
        <begin position="76"/>
        <end position="169"/>
    </location>
</feature>
<feature type="transmembrane region" description="Helical" evidence="2">
    <location>
        <begin position="568"/>
        <end position="591"/>
    </location>
</feature>
<gene>
    <name evidence="5" type="primary">LOC108680781</name>
</gene>
<feature type="signal peptide" evidence="3">
    <location>
        <begin position="1"/>
        <end position="18"/>
    </location>
</feature>
<evidence type="ECO:0000256" key="3">
    <source>
        <dbReference type="SAM" id="SignalP"/>
    </source>
</evidence>
<keyword evidence="2" id="KW-0812">Transmembrane</keyword>
<name>A0A979FKW4_HYAAZ</name>
<evidence type="ECO:0000313" key="4">
    <source>
        <dbReference type="Proteomes" id="UP000694843"/>
    </source>
</evidence>
<feature type="region of interest" description="Disordered" evidence="1">
    <location>
        <begin position="32"/>
        <end position="172"/>
    </location>
</feature>
<evidence type="ECO:0000313" key="5">
    <source>
        <dbReference type="RefSeq" id="XP_047737650.1"/>
    </source>
</evidence>
<evidence type="ECO:0000256" key="2">
    <source>
        <dbReference type="SAM" id="Phobius"/>
    </source>
</evidence>
<feature type="region of interest" description="Disordered" evidence="1">
    <location>
        <begin position="220"/>
        <end position="245"/>
    </location>
</feature>
<accession>A0A979FKW4</accession>
<feature type="compositionally biased region" description="Polar residues" evidence="1">
    <location>
        <begin position="369"/>
        <end position="379"/>
    </location>
</feature>
<dbReference type="RefSeq" id="XP_047737650.1">
    <property type="nucleotide sequence ID" value="XM_047881694.1"/>
</dbReference>
<keyword evidence="2" id="KW-0472">Membrane</keyword>
<keyword evidence="3" id="KW-0732">Signal</keyword>
<reference evidence="5" key="1">
    <citation type="submission" date="2025-08" db="UniProtKB">
        <authorList>
            <consortium name="RefSeq"/>
        </authorList>
    </citation>
    <scope>IDENTIFICATION</scope>
    <source>
        <tissue evidence="5">Whole organism</tissue>
    </source>
</reference>
<feature type="chain" id="PRO_5037172255" evidence="3">
    <location>
        <begin position="19"/>
        <end position="621"/>
    </location>
</feature>
<protein>
    <submittedName>
        <fullName evidence="5">A-agglutinin anchorage subunit-like isoform X1</fullName>
    </submittedName>
</protein>
<feature type="compositionally biased region" description="Polar residues" evidence="1">
    <location>
        <begin position="391"/>
        <end position="406"/>
    </location>
</feature>
<dbReference type="GeneID" id="108680781"/>
<evidence type="ECO:0000256" key="1">
    <source>
        <dbReference type="SAM" id="MobiDB-lite"/>
    </source>
</evidence>
<organism evidence="4 5">
    <name type="scientific">Hyalella azteca</name>
    <name type="common">Amphipod</name>
    <dbReference type="NCBI Taxonomy" id="294128"/>
    <lineage>
        <taxon>Eukaryota</taxon>
        <taxon>Metazoa</taxon>
        <taxon>Ecdysozoa</taxon>
        <taxon>Arthropoda</taxon>
        <taxon>Crustacea</taxon>
        <taxon>Multicrustacea</taxon>
        <taxon>Malacostraca</taxon>
        <taxon>Eumalacostraca</taxon>
        <taxon>Peracarida</taxon>
        <taxon>Amphipoda</taxon>
        <taxon>Senticaudata</taxon>
        <taxon>Talitrida</taxon>
        <taxon>Talitroidea</taxon>
        <taxon>Hyalellidae</taxon>
        <taxon>Hyalella</taxon>
    </lineage>
</organism>